<protein>
    <recommendedName>
        <fullName evidence="8">RING-type domain-containing protein</fullName>
    </recommendedName>
</protein>
<dbReference type="SUPFAM" id="SSF57850">
    <property type="entry name" value="RING/U-box"/>
    <property type="match status" value="1"/>
</dbReference>
<organism evidence="9">
    <name type="scientific">Faunusvirus sp</name>
    <dbReference type="NCBI Taxonomy" id="2487766"/>
    <lineage>
        <taxon>Viruses</taxon>
        <taxon>Varidnaviria</taxon>
        <taxon>Bamfordvirae</taxon>
        <taxon>Nucleocytoviricota</taxon>
        <taxon>Megaviricetes</taxon>
        <taxon>Imitervirales</taxon>
        <taxon>Mimiviridae</taxon>
    </lineage>
</organism>
<dbReference type="PROSITE" id="PS50089">
    <property type="entry name" value="ZF_RING_2"/>
    <property type="match status" value="1"/>
</dbReference>
<name>A0A3G4ZW88_9VIRU</name>
<keyword evidence="2" id="KW-0167">Capsid protein</keyword>
<evidence type="ECO:0000259" key="8">
    <source>
        <dbReference type="PROSITE" id="PS50089"/>
    </source>
</evidence>
<proteinExistence type="predicted"/>
<evidence type="ECO:0000256" key="2">
    <source>
        <dbReference type="ARBA" id="ARBA00022561"/>
    </source>
</evidence>
<gene>
    <name evidence="9" type="ORF">Faunusvirus3_36</name>
</gene>
<dbReference type="Gene3D" id="3.30.40.10">
    <property type="entry name" value="Zinc/RING finger domain, C3HC4 (zinc finger)"/>
    <property type="match status" value="1"/>
</dbReference>
<evidence type="ECO:0000313" key="9">
    <source>
        <dbReference type="EMBL" id="AYV79156.1"/>
    </source>
</evidence>
<evidence type="ECO:0000256" key="1">
    <source>
        <dbReference type="ARBA" id="ARBA00004328"/>
    </source>
</evidence>
<comment type="subcellular location">
    <subcellularLocation>
        <location evidence="1">Virion</location>
    </subcellularLocation>
</comment>
<dbReference type="Pfam" id="PF00097">
    <property type="entry name" value="zf-C3HC4"/>
    <property type="match status" value="1"/>
</dbReference>
<dbReference type="EMBL" id="MK072134">
    <property type="protein sequence ID" value="AYV79156.1"/>
    <property type="molecule type" value="Genomic_DNA"/>
</dbReference>
<sequence length="131" mass="14846">MDCSICFVDIDDINGKLYLTTECKHPCCDDCFIKWVAEKTVVNKYAEVPCPLCRQNINTAKPIMDVIPYVYNMVEPAPYIPIEHNGVNVYSFALYPSEYQPSGTVNMSRVYAQSFNFLRIMDGMAGLSYSS</sequence>
<evidence type="ECO:0000256" key="6">
    <source>
        <dbReference type="ARBA" id="ARBA00022844"/>
    </source>
</evidence>
<dbReference type="GO" id="GO:0019028">
    <property type="term" value="C:viral capsid"/>
    <property type="evidence" value="ECO:0007669"/>
    <property type="project" value="UniProtKB-KW"/>
</dbReference>
<feature type="domain" description="RING-type" evidence="8">
    <location>
        <begin position="3"/>
        <end position="54"/>
    </location>
</feature>
<reference evidence="9" key="1">
    <citation type="submission" date="2018-10" db="EMBL/GenBank/DDBJ databases">
        <title>Hidden diversity of soil giant viruses.</title>
        <authorList>
            <person name="Schulz F."/>
            <person name="Alteio L."/>
            <person name="Goudeau D."/>
            <person name="Ryan E.M."/>
            <person name="Malmstrom R.R."/>
            <person name="Blanchard J."/>
            <person name="Woyke T."/>
        </authorList>
    </citation>
    <scope>NUCLEOTIDE SEQUENCE</scope>
    <source>
        <strain evidence="9">FNV1</strain>
    </source>
</reference>
<accession>A0A3G4ZW88</accession>
<keyword evidence="3" id="KW-0479">Metal-binding</keyword>
<evidence type="ECO:0000256" key="4">
    <source>
        <dbReference type="ARBA" id="ARBA00022771"/>
    </source>
</evidence>
<evidence type="ECO:0000256" key="5">
    <source>
        <dbReference type="ARBA" id="ARBA00022833"/>
    </source>
</evidence>
<keyword evidence="4 7" id="KW-0863">Zinc-finger</keyword>
<dbReference type="Gene3D" id="2.70.9.20">
    <property type="entry name" value="Major capsid protein Vp54"/>
    <property type="match status" value="1"/>
</dbReference>
<dbReference type="InterPro" id="IPR016112">
    <property type="entry name" value="VP_dsDNA_II"/>
</dbReference>
<dbReference type="InterPro" id="IPR013083">
    <property type="entry name" value="Znf_RING/FYVE/PHD"/>
</dbReference>
<evidence type="ECO:0000256" key="3">
    <source>
        <dbReference type="ARBA" id="ARBA00022723"/>
    </source>
</evidence>
<evidence type="ECO:0000256" key="7">
    <source>
        <dbReference type="PROSITE-ProRule" id="PRU00175"/>
    </source>
</evidence>
<keyword evidence="6" id="KW-0946">Virion</keyword>
<dbReference type="InterPro" id="IPR001841">
    <property type="entry name" value="Znf_RING"/>
</dbReference>
<keyword evidence="5" id="KW-0862">Zinc</keyword>
<dbReference type="GO" id="GO:0008270">
    <property type="term" value="F:zinc ion binding"/>
    <property type="evidence" value="ECO:0007669"/>
    <property type="project" value="UniProtKB-KW"/>
</dbReference>
<dbReference type="InterPro" id="IPR038519">
    <property type="entry name" value="MCP_C_sf"/>
</dbReference>
<dbReference type="InterPro" id="IPR018957">
    <property type="entry name" value="Znf_C3HC4_RING-type"/>
</dbReference>
<dbReference type="SUPFAM" id="SSF49749">
    <property type="entry name" value="Group II dsDNA viruses VP"/>
    <property type="match status" value="1"/>
</dbReference>